<keyword evidence="2" id="KW-1185">Reference proteome</keyword>
<sequence>MDTETDDSITSDEENPFDEFLALHNDNDHDDDLLAIINPAINGIQRINHVKIVNYIETTRAYIEKDFIMHFRLSRMIAYDLIDRFERSDIYVTLHVPSGKPTITAEKHVLAYLWFVGHQTASYRDVADRFGVTLSTLFNIITRVTDFLLSMPNIIRLPTNAEMEVTQQYYRNRTGFPGVIGWNPYSYRQTIRRS</sequence>
<name>A0A151JMX7_9HYME</name>
<gene>
    <name evidence="1" type="ORF">ALC57_03132</name>
</gene>
<organism evidence="1 2">
    <name type="scientific">Trachymyrmex cornetzi</name>
    <dbReference type="NCBI Taxonomy" id="471704"/>
    <lineage>
        <taxon>Eukaryota</taxon>
        <taxon>Metazoa</taxon>
        <taxon>Ecdysozoa</taxon>
        <taxon>Arthropoda</taxon>
        <taxon>Hexapoda</taxon>
        <taxon>Insecta</taxon>
        <taxon>Pterygota</taxon>
        <taxon>Neoptera</taxon>
        <taxon>Endopterygota</taxon>
        <taxon>Hymenoptera</taxon>
        <taxon>Apocrita</taxon>
        <taxon>Aculeata</taxon>
        <taxon>Formicoidea</taxon>
        <taxon>Formicidae</taxon>
        <taxon>Myrmicinae</taxon>
        <taxon>Trachymyrmex</taxon>
    </lineage>
</organism>
<dbReference type="EMBL" id="KQ978929">
    <property type="protein sequence ID" value="KYN27477.1"/>
    <property type="molecule type" value="Genomic_DNA"/>
</dbReference>
<dbReference type="KEGG" id="tcz:108757469"/>
<accession>A0A151JMX7</accession>
<dbReference type="AlphaFoldDB" id="A0A151JMX7"/>
<dbReference type="Proteomes" id="UP000078492">
    <property type="component" value="Unassembled WGS sequence"/>
</dbReference>
<protein>
    <recommendedName>
        <fullName evidence="3">Nuclease HARBI1</fullName>
    </recommendedName>
</protein>
<evidence type="ECO:0000313" key="2">
    <source>
        <dbReference type="Proteomes" id="UP000078492"/>
    </source>
</evidence>
<evidence type="ECO:0000313" key="1">
    <source>
        <dbReference type="EMBL" id="KYN27477.1"/>
    </source>
</evidence>
<evidence type="ECO:0008006" key="3">
    <source>
        <dbReference type="Google" id="ProtNLM"/>
    </source>
</evidence>
<proteinExistence type="predicted"/>
<dbReference type="OrthoDB" id="6764379at2759"/>
<reference evidence="1 2" key="1">
    <citation type="submission" date="2015-09" db="EMBL/GenBank/DDBJ databases">
        <title>Trachymyrmex cornetzi WGS genome.</title>
        <authorList>
            <person name="Nygaard S."/>
            <person name="Hu H."/>
            <person name="Boomsma J."/>
            <person name="Zhang G."/>
        </authorList>
    </citation>
    <scope>NUCLEOTIDE SEQUENCE [LARGE SCALE GENOMIC DNA]</scope>
    <source>
        <strain evidence="1">Tcor2-1</strain>
        <tissue evidence="1">Whole body</tissue>
    </source>
</reference>